<comment type="caution">
    <text evidence="1">The sequence shown here is derived from an EMBL/GenBank/DDBJ whole genome shotgun (WGS) entry which is preliminary data.</text>
</comment>
<evidence type="ECO:0000313" key="1">
    <source>
        <dbReference type="EMBL" id="KNG88541.1"/>
    </source>
</evidence>
<accession>A0A0L1J9S2</accession>
<keyword evidence="2" id="KW-1185">Reference proteome</keyword>
<gene>
    <name evidence="1" type="ORF">ANOM_002683</name>
</gene>
<sequence length="307" mass="35293">MKLDPRAATVHDVDDHDNPILHSKRSATRVKKETSPSAMRKSTVHHAIPPRGIIGESIISGPIEHMVKALGTHRSNPLTIFTRGRDQSREWNEIGGCRFRKVFFTDETEVLKPDAVYERQRSVRLTAFIPKKDETHPDPRIYVEQRVYRGGQEQIVLHELGFRGRIQVGVEYVFAGCGDEHVNWGKRDLLLQIQSLDQDIFDSYMHRAKYYGYDHTYCVYVNRHMVSNGVNHRLPILDQRRRSPCNICFDPDDLQALLKAKGVMHFNWEGPSTAEIELLKLRLRGLGDCTEDGMASGDLHIRIIYKP</sequence>
<dbReference type="RefSeq" id="XP_015409464.1">
    <property type="nucleotide sequence ID" value="XM_015547940.1"/>
</dbReference>
<evidence type="ECO:0000313" key="2">
    <source>
        <dbReference type="Proteomes" id="UP000037505"/>
    </source>
</evidence>
<dbReference type="EMBL" id="JNOM01000050">
    <property type="protein sequence ID" value="KNG88541.1"/>
    <property type="molecule type" value="Genomic_DNA"/>
</dbReference>
<proteinExistence type="predicted"/>
<reference evidence="1 2" key="1">
    <citation type="submission" date="2014-06" db="EMBL/GenBank/DDBJ databases">
        <title>The Genome of the Aflatoxigenic Filamentous Fungus Aspergillus nomius.</title>
        <authorList>
            <person name="Moore M.G."/>
            <person name="Shannon B.M."/>
            <person name="Brian M.M."/>
        </authorList>
    </citation>
    <scope>NUCLEOTIDE SEQUENCE [LARGE SCALE GENOMIC DNA]</scope>
    <source>
        <strain evidence="1 2">NRRL 13137</strain>
    </source>
</reference>
<dbReference type="AlphaFoldDB" id="A0A0L1J9S2"/>
<protein>
    <submittedName>
        <fullName evidence="1">Uncharacterized protein</fullName>
    </submittedName>
</protein>
<name>A0A0L1J9S2_ASPN3</name>
<organism evidence="1 2">
    <name type="scientific">Aspergillus nomiae NRRL (strain ATCC 15546 / NRRL 13137 / CBS 260.88 / M93)</name>
    <dbReference type="NCBI Taxonomy" id="1509407"/>
    <lineage>
        <taxon>Eukaryota</taxon>
        <taxon>Fungi</taxon>
        <taxon>Dikarya</taxon>
        <taxon>Ascomycota</taxon>
        <taxon>Pezizomycotina</taxon>
        <taxon>Eurotiomycetes</taxon>
        <taxon>Eurotiomycetidae</taxon>
        <taxon>Eurotiales</taxon>
        <taxon>Aspergillaceae</taxon>
        <taxon>Aspergillus</taxon>
        <taxon>Aspergillus subgen. Circumdati</taxon>
    </lineage>
</organism>
<dbReference type="GeneID" id="26804487"/>
<dbReference type="Proteomes" id="UP000037505">
    <property type="component" value="Unassembled WGS sequence"/>
</dbReference>
<dbReference type="OrthoDB" id="4225164at2759"/>